<feature type="domain" description="CxC2-like cysteine cluster KDZ transposase-associated" evidence="1">
    <location>
        <begin position="42"/>
        <end position="98"/>
    </location>
</feature>
<comment type="caution">
    <text evidence="2">The sequence shown here is derived from an EMBL/GenBank/DDBJ whole genome shotgun (WGS) entry which is preliminary data.</text>
</comment>
<gene>
    <name evidence="2" type="ORF">DFH07DRAFT_779738</name>
</gene>
<organism evidence="2 3">
    <name type="scientific">Mycena maculata</name>
    <dbReference type="NCBI Taxonomy" id="230809"/>
    <lineage>
        <taxon>Eukaryota</taxon>
        <taxon>Fungi</taxon>
        <taxon>Dikarya</taxon>
        <taxon>Basidiomycota</taxon>
        <taxon>Agaricomycotina</taxon>
        <taxon>Agaricomycetes</taxon>
        <taxon>Agaricomycetidae</taxon>
        <taxon>Agaricales</taxon>
        <taxon>Marasmiineae</taxon>
        <taxon>Mycenaceae</taxon>
        <taxon>Mycena</taxon>
    </lineage>
</organism>
<name>A0AAD7MYB6_9AGAR</name>
<accession>A0AAD7MYB6</accession>
<evidence type="ECO:0000259" key="1">
    <source>
        <dbReference type="Pfam" id="PF18803"/>
    </source>
</evidence>
<keyword evidence="3" id="KW-1185">Reference proteome</keyword>
<sequence length="207" mass="22132">MSTSSTADCATALCGSCIGGEHHVAHPLHRLQTWTGIRMTHKQLGLRLLLGHDGASQCPQRVLQQDFTVVNRGGMLQIDVAYCGCVGVPSRLQQLMDAVPTAIRRALPEPAAPAPIANTSIKRNVASAVDEIPPGEVAGTGDCSAEDATRLPVSQKAEVLRKFRAWEAAWEIDRLKEEEAWARAVAFQKRPKLPSSMGEATATASGS</sequence>
<reference evidence="2" key="1">
    <citation type="submission" date="2023-03" db="EMBL/GenBank/DDBJ databases">
        <title>Massive genome expansion in bonnet fungi (Mycena s.s.) driven by repeated elements and novel gene families across ecological guilds.</title>
        <authorList>
            <consortium name="Lawrence Berkeley National Laboratory"/>
            <person name="Harder C.B."/>
            <person name="Miyauchi S."/>
            <person name="Viragh M."/>
            <person name="Kuo A."/>
            <person name="Thoen E."/>
            <person name="Andreopoulos B."/>
            <person name="Lu D."/>
            <person name="Skrede I."/>
            <person name="Drula E."/>
            <person name="Henrissat B."/>
            <person name="Morin E."/>
            <person name="Kohler A."/>
            <person name="Barry K."/>
            <person name="LaButti K."/>
            <person name="Morin E."/>
            <person name="Salamov A."/>
            <person name="Lipzen A."/>
            <person name="Mereny Z."/>
            <person name="Hegedus B."/>
            <person name="Baldrian P."/>
            <person name="Stursova M."/>
            <person name="Weitz H."/>
            <person name="Taylor A."/>
            <person name="Grigoriev I.V."/>
            <person name="Nagy L.G."/>
            <person name="Martin F."/>
            <person name="Kauserud H."/>
        </authorList>
    </citation>
    <scope>NUCLEOTIDE SEQUENCE</scope>
    <source>
        <strain evidence="2">CBHHK188m</strain>
    </source>
</reference>
<dbReference type="InterPro" id="IPR041457">
    <property type="entry name" value="CxC2_KDZ-assoc"/>
</dbReference>
<dbReference type="Proteomes" id="UP001215280">
    <property type="component" value="Unassembled WGS sequence"/>
</dbReference>
<evidence type="ECO:0000313" key="3">
    <source>
        <dbReference type="Proteomes" id="UP001215280"/>
    </source>
</evidence>
<dbReference type="Pfam" id="PF18803">
    <property type="entry name" value="CxC2"/>
    <property type="match status" value="1"/>
</dbReference>
<dbReference type="AlphaFoldDB" id="A0AAD7MYB6"/>
<protein>
    <recommendedName>
        <fullName evidence="1">CxC2-like cysteine cluster KDZ transposase-associated domain-containing protein</fullName>
    </recommendedName>
</protein>
<evidence type="ECO:0000313" key="2">
    <source>
        <dbReference type="EMBL" id="KAJ7736185.1"/>
    </source>
</evidence>
<dbReference type="EMBL" id="JARJLG010000150">
    <property type="protein sequence ID" value="KAJ7736185.1"/>
    <property type="molecule type" value="Genomic_DNA"/>
</dbReference>
<proteinExistence type="predicted"/>